<evidence type="ECO:0000313" key="2">
    <source>
        <dbReference type="EMBL" id="OAB86956.1"/>
    </source>
</evidence>
<evidence type="ECO:0000313" key="3">
    <source>
        <dbReference type="Proteomes" id="UP000076976"/>
    </source>
</evidence>
<dbReference type="PROSITE" id="PS51318">
    <property type="entry name" value="TAT"/>
    <property type="match status" value="1"/>
</dbReference>
<keyword evidence="3" id="KW-1185">Reference proteome</keyword>
<dbReference type="NCBIfam" id="NF033206">
    <property type="entry name" value="ScyE_fam"/>
    <property type="match status" value="1"/>
</dbReference>
<proteinExistence type="predicted"/>
<feature type="chain" id="PRO_5038566197" description="ScyD/ScyE family protein" evidence="1">
    <location>
        <begin position="42"/>
        <end position="390"/>
    </location>
</feature>
<gene>
    <name evidence="2" type="ORF">AWH69_11225</name>
</gene>
<reference evidence="2 3" key="1">
    <citation type="submission" date="2016-01" db="EMBL/GenBank/DDBJ databases">
        <title>Janibacter melonis strain CD11_4 genome sequencing and assembly.</title>
        <authorList>
            <person name="Nair G.R."/>
            <person name="Kaur G."/>
            <person name="Chander A.M."/>
            <person name="Mayilraj S."/>
        </authorList>
    </citation>
    <scope>NUCLEOTIDE SEQUENCE [LARGE SCALE GENOMIC DNA]</scope>
    <source>
        <strain evidence="2 3">CD11-4</strain>
    </source>
</reference>
<dbReference type="EMBL" id="LQZG01000003">
    <property type="protein sequence ID" value="OAB86956.1"/>
    <property type="molecule type" value="Genomic_DNA"/>
</dbReference>
<organism evidence="2 3">
    <name type="scientific">Janibacter melonis</name>
    <dbReference type="NCBI Taxonomy" id="262209"/>
    <lineage>
        <taxon>Bacteria</taxon>
        <taxon>Bacillati</taxon>
        <taxon>Actinomycetota</taxon>
        <taxon>Actinomycetes</taxon>
        <taxon>Micrococcales</taxon>
        <taxon>Intrasporangiaceae</taxon>
        <taxon>Janibacter</taxon>
    </lineage>
</organism>
<keyword evidence="1" id="KW-0732">Signal</keyword>
<feature type="signal peptide" evidence="1">
    <location>
        <begin position="1"/>
        <end position="41"/>
    </location>
</feature>
<accession>A0A176QBA8</accession>
<dbReference type="InterPro" id="IPR006311">
    <property type="entry name" value="TAT_signal"/>
</dbReference>
<dbReference type="InterPro" id="IPR011042">
    <property type="entry name" value="6-blade_b-propeller_TolB-like"/>
</dbReference>
<evidence type="ECO:0008006" key="4">
    <source>
        <dbReference type="Google" id="ProtNLM"/>
    </source>
</evidence>
<dbReference type="InterPro" id="IPR048031">
    <property type="entry name" value="ScyD/ScyE-like"/>
</dbReference>
<sequence>MSSSRLRARHQHPGRRRGLRPVLAAAAAAVLGLSLAPPTSAARPPGDPQGHPRWVSTIDDSVLAPFQLAVDGRDVYATDGFLGTLTKYSRSGTKTVLARVEGGEIAGVDVAKGGRTWAYASTSSDGRSLLTIQSRGRADVVADLGAYEQTVNPDQGVTYGIIAGGNPCAEEVFGGLTGGQATYTGIVESHPYAVAALPDGSWAVADAAGNSVLRVDRRGRISTLALAPRRPLLITTEIAASIGLPDCTVGVTYAFEGVPTDVEVGPRGRLYMSSLPGGPEDPSLGARGAVFTIGRHGAVTKVASGFLGATNLAVQGGTLYVAELFGGQVTAVHGRHCWAAYRMERPLAVEVSGRTMYLGQLADVDFETGEPRAPGSIVKVSLRHHHHHHH</sequence>
<dbReference type="SUPFAM" id="SSF63829">
    <property type="entry name" value="Calcium-dependent phosphotriesterase"/>
    <property type="match status" value="2"/>
</dbReference>
<name>A0A176QBA8_9MICO</name>
<dbReference type="RefSeq" id="WP_068275479.1">
    <property type="nucleotide sequence ID" value="NZ_LQZG01000003.1"/>
</dbReference>
<dbReference type="AlphaFoldDB" id="A0A176QBA8"/>
<dbReference type="Gene3D" id="2.120.10.30">
    <property type="entry name" value="TolB, C-terminal domain"/>
    <property type="match status" value="1"/>
</dbReference>
<protein>
    <recommendedName>
        <fullName evidence="4">ScyD/ScyE family protein</fullName>
    </recommendedName>
</protein>
<comment type="caution">
    <text evidence="2">The sequence shown here is derived from an EMBL/GenBank/DDBJ whole genome shotgun (WGS) entry which is preliminary data.</text>
</comment>
<dbReference type="Proteomes" id="UP000076976">
    <property type="component" value="Unassembled WGS sequence"/>
</dbReference>
<evidence type="ECO:0000256" key="1">
    <source>
        <dbReference type="SAM" id="SignalP"/>
    </source>
</evidence>
<dbReference type="STRING" id="262209.AWH69_11225"/>